<feature type="region of interest" description="Disordered" evidence="1">
    <location>
        <begin position="1"/>
        <end position="38"/>
    </location>
</feature>
<reference evidence="2" key="2">
    <citation type="submission" date="2020-09" db="EMBL/GenBank/DDBJ databases">
        <authorList>
            <person name="Sun Q."/>
            <person name="Ohkuma M."/>
        </authorList>
    </citation>
    <scope>NUCLEOTIDE SEQUENCE</scope>
    <source>
        <strain evidence="2">JCM 4369</strain>
    </source>
</reference>
<dbReference type="AlphaFoldDB" id="A0A918M9J7"/>
<evidence type="ECO:0000256" key="1">
    <source>
        <dbReference type="SAM" id="MobiDB-lite"/>
    </source>
</evidence>
<keyword evidence="3" id="KW-1185">Reference proteome</keyword>
<dbReference type="Proteomes" id="UP000618795">
    <property type="component" value="Unassembled WGS sequence"/>
</dbReference>
<gene>
    <name evidence="2" type="ORF">GCM10010260_22300</name>
</gene>
<organism evidence="2 3">
    <name type="scientific">Streptomyces filipinensis</name>
    <dbReference type="NCBI Taxonomy" id="66887"/>
    <lineage>
        <taxon>Bacteria</taxon>
        <taxon>Bacillati</taxon>
        <taxon>Actinomycetota</taxon>
        <taxon>Actinomycetes</taxon>
        <taxon>Kitasatosporales</taxon>
        <taxon>Streptomycetaceae</taxon>
        <taxon>Streptomyces</taxon>
    </lineage>
</organism>
<protein>
    <submittedName>
        <fullName evidence="2">Uncharacterized protein</fullName>
    </submittedName>
</protein>
<feature type="compositionally biased region" description="Basic residues" evidence="1">
    <location>
        <begin position="1"/>
        <end position="12"/>
    </location>
</feature>
<name>A0A918M9J7_9ACTN</name>
<reference evidence="2" key="1">
    <citation type="journal article" date="2014" name="Int. J. Syst. Evol. Microbiol.">
        <title>Complete genome sequence of Corynebacterium casei LMG S-19264T (=DSM 44701T), isolated from a smear-ripened cheese.</title>
        <authorList>
            <consortium name="US DOE Joint Genome Institute (JGI-PGF)"/>
            <person name="Walter F."/>
            <person name="Albersmeier A."/>
            <person name="Kalinowski J."/>
            <person name="Ruckert C."/>
        </authorList>
    </citation>
    <scope>NUCLEOTIDE SEQUENCE</scope>
    <source>
        <strain evidence="2">JCM 4369</strain>
    </source>
</reference>
<evidence type="ECO:0000313" key="3">
    <source>
        <dbReference type="Proteomes" id="UP000618795"/>
    </source>
</evidence>
<evidence type="ECO:0000313" key="2">
    <source>
        <dbReference type="EMBL" id="GGU88304.1"/>
    </source>
</evidence>
<proteinExistence type="predicted"/>
<dbReference type="EMBL" id="BMTD01000004">
    <property type="protein sequence ID" value="GGU88304.1"/>
    <property type="molecule type" value="Genomic_DNA"/>
</dbReference>
<comment type="caution">
    <text evidence="2">The sequence shown here is derived from an EMBL/GenBank/DDBJ whole genome shotgun (WGS) entry which is preliminary data.</text>
</comment>
<sequence length="67" mass="7176">MFTPALRRRTVRQPHWQGAPDWHPHPQPEPQPHAPISGRLVGAAGCWVSRSCVGSGVVLGDSAMGPS</sequence>
<accession>A0A918M9J7</accession>